<reference evidence="2 3" key="1">
    <citation type="submission" date="2019-11" db="EMBL/GenBank/DDBJ databases">
        <title>Draft Genome Sequence of Plant Growth-Promoting Rhizosphere-Associated Bacteria.</title>
        <authorList>
            <person name="Vasilyev I.Y."/>
            <person name="Radchenko V."/>
            <person name="Ilnitskaya E.V."/>
        </authorList>
    </citation>
    <scope>NUCLEOTIDE SEQUENCE [LARGE SCALE GENOMIC DNA]</scope>
    <source>
        <strain evidence="2 3">VRA_01-1sq_f</strain>
    </source>
</reference>
<dbReference type="InterPro" id="IPR042099">
    <property type="entry name" value="ANL_N_sf"/>
</dbReference>
<dbReference type="PANTHER" id="PTHR45398">
    <property type="match status" value="1"/>
</dbReference>
<feature type="domain" description="AMP-dependent synthetase/ligase" evidence="1">
    <location>
        <begin position="9"/>
        <end position="85"/>
    </location>
</feature>
<evidence type="ECO:0000313" key="3">
    <source>
        <dbReference type="Proteomes" id="UP000467635"/>
    </source>
</evidence>
<proteinExistence type="predicted"/>
<dbReference type="Pfam" id="PF00501">
    <property type="entry name" value="AMP-binding"/>
    <property type="match status" value="1"/>
</dbReference>
<dbReference type="AlphaFoldDB" id="A0A7X2MHR6"/>
<accession>A0A7X2MHR6</accession>
<evidence type="ECO:0000313" key="2">
    <source>
        <dbReference type="EMBL" id="MSE09618.1"/>
    </source>
</evidence>
<sequence>MNIIKKIDNWGTTSPNKIAYDYLGTTNTYADLKNYSDKLATYLNQLNLDTKNPIMVFGGQDFNMIATFLGIVKAGYAYIPVDTHSP</sequence>
<evidence type="ECO:0000259" key="1">
    <source>
        <dbReference type="Pfam" id="PF00501"/>
    </source>
</evidence>
<protein>
    <submittedName>
        <fullName evidence="2">AMP-binding protein</fullName>
    </submittedName>
</protein>
<organism evidence="2 3">
    <name type="scientific">Ligilactobacillus salivarius</name>
    <dbReference type="NCBI Taxonomy" id="1624"/>
    <lineage>
        <taxon>Bacteria</taxon>
        <taxon>Bacillati</taxon>
        <taxon>Bacillota</taxon>
        <taxon>Bacilli</taxon>
        <taxon>Lactobacillales</taxon>
        <taxon>Lactobacillaceae</taxon>
        <taxon>Ligilactobacillus</taxon>
    </lineage>
</organism>
<gene>
    <name evidence="2" type="ORF">GKC33_13375</name>
</gene>
<comment type="caution">
    <text evidence="2">The sequence shown here is derived from an EMBL/GenBank/DDBJ whole genome shotgun (WGS) entry which is preliminary data.</text>
</comment>
<feature type="non-terminal residue" evidence="2">
    <location>
        <position position="86"/>
    </location>
</feature>
<dbReference type="SUPFAM" id="SSF56801">
    <property type="entry name" value="Acetyl-CoA synthetase-like"/>
    <property type="match status" value="1"/>
</dbReference>
<dbReference type="Proteomes" id="UP000467635">
    <property type="component" value="Unassembled WGS sequence"/>
</dbReference>
<dbReference type="PANTHER" id="PTHR45398:SF1">
    <property type="entry name" value="ENZYME, PUTATIVE (JCVI)-RELATED"/>
    <property type="match status" value="1"/>
</dbReference>
<dbReference type="EMBL" id="WKKX01001039">
    <property type="protein sequence ID" value="MSE09618.1"/>
    <property type="molecule type" value="Genomic_DNA"/>
</dbReference>
<dbReference type="InterPro" id="IPR000873">
    <property type="entry name" value="AMP-dep_synth/lig_dom"/>
</dbReference>
<name>A0A7X2MHR6_9LACO</name>
<dbReference type="Gene3D" id="3.40.50.12780">
    <property type="entry name" value="N-terminal domain of ligase-like"/>
    <property type="match status" value="1"/>
</dbReference>